<comment type="subcellular location">
    <subcellularLocation>
        <location evidence="1">Cell membrane</location>
        <topology evidence="1">Multi-pass membrane protein</topology>
    </subcellularLocation>
</comment>
<evidence type="ECO:0000256" key="8">
    <source>
        <dbReference type="SAM" id="Phobius"/>
    </source>
</evidence>
<keyword evidence="6" id="KW-0675">Receptor</keyword>
<keyword evidence="5 8" id="KW-0472">Membrane</keyword>
<keyword evidence="10" id="KW-1185">Reference proteome</keyword>
<dbReference type="InterPro" id="IPR052192">
    <property type="entry name" value="Insect_Ionotropic_Sensory_Rcpt"/>
</dbReference>
<evidence type="ECO:0000313" key="10">
    <source>
        <dbReference type="Proteomes" id="UP000504606"/>
    </source>
</evidence>
<sequence>MPRQHAVPTVVLLCLVLTEVRCSVGTVNLSRFLRKGLSFDMNDTPEASCALALLPPNFQPGDHDSYSPRLYVFGKTVWLNEFLRRFPKVASVYLFDGSAAWEFADFVLTGMLPSSSVALVLDQSEQLLHIPYRVRVLYWEASVADTQLESEVRSLNARYYPPGACHRFVRIMVTTHPAGATHVFSLHLACDMFKSPAATLEPLGTWSPGTGWSTPTSAIFPEACVSWRPPPDGQPLTAVMMSVQDEVHGDLQEQPFKLGEGYNVLRVLRNSYGPAFEFKFNVTRNPYYPLRAADTCRLDVVACSISSNPGFKITVALHSQLSVFAWGLHDLIFVVPAGAGKPYHALHSITAEFAPAVWSAVGASTLVVAACFYLTRGQQSFQNVFLLTFAPLLGQPLSFQSVRTRTILGGWMLTCFVVVAGYQGKLLSFLRNPLRNREINSWQDWLESDLKLINQGPYGVLETEYLSLIGADGLTSDRFRFGFSYWDMLSITANGKKTSFFSDKADFDMVFNYVPKDVTNNLHVFPMAAGYSLSSCFVTTNGSPIEKPLRKLLGRLRAAGIHDKYRTIVHRTTNVTTEGKPITKYNLQPVMMVYLTGNLVALISFFLELFT</sequence>
<feature type="signal peptide" evidence="9">
    <location>
        <begin position="1"/>
        <end position="22"/>
    </location>
</feature>
<dbReference type="Proteomes" id="UP000504606">
    <property type="component" value="Unplaced"/>
</dbReference>
<keyword evidence="3 8" id="KW-0812">Transmembrane</keyword>
<evidence type="ECO:0000256" key="2">
    <source>
        <dbReference type="ARBA" id="ARBA00022475"/>
    </source>
</evidence>
<feature type="transmembrane region" description="Helical" evidence="8">
    <location>
        <begin position="590"/>
        <end position="610"/>
    </location>
</feature>
<dbReference type="AlphaFoldDB" id="A0A9C6XCF7"/>
<evidence type="ECO:0000256" key="1">
    <source>
        <dbReference type="ARBA" id="ARBA00004651"/>
    </source>
</evidence>
<keyword evidence="4 8" id="KW-1133">Transmembrane helix</keyword>
<dbReference type="PANTHER" id="PTHR42643:SF30">
    <property type="entry name" value="IONOTROPIC RECEPTOR 40A-RELATED"/>
    <property type="match status" value="1"/>
</dbReference>
<evidence type="ECO:0000256" key="7">
    <source>
        <dbReference type="ARBA" id="ARBA00023180"/>
    </source>
</evidence>
<proteinExistence type="predicted"/>
<feature type="chain" id="PRO_5039527147" evidence="9">
    <location>
        <begin position="23"/>
        <end position="611"/>
    </location>
</feature>
<evidence type="ECO:0000256" key="3">
    <source>
        <dbReference type="ARBA" id="ARBA00022692"/>
    </source>
</evidence>
<evidence type="ECO:0000256" key="9">
    <source>
        <dbReference type="SAM" id="SignalP"/>
    </source>
</evidence>
<feature type="transmembrane region" description="Helical" evidence="8">
    <location>
        <begin position="408"/>
        <end position="427"/>
    </location>
</feature>
<keyword evidence="9" id="KW-0732">Signal</keyword>
<gene>
    <name evidence="11" type="primary">LOC127752160</name>
</gene>
<dbReference type="GeneID" id="127752160"/>
<organism evidence="10 11">
    <name type="scientific">Frankliniella occidentalis</name>
    <name type="common">Western flower thrips</name>
    <name type="synonym">Euthrips occidentalis</name>
    <dbReference type="NCBI Taxonomy" id="133901"/>
    <lineage>
        <taxon>Eukaryota</taxon>
        <taxon>Metazoa</taxon>
        <taxon>Ecdysozoa</taxon>
        <taxon>Arthropoda</taxon>
        <taxon>Hexapoda</taxon>
        <taxon>Insecta</taxon>
        <taxon>Pterygota</taxon>
        <taxon>Neoptera</taxon>
        <taxon>Paraneoptera</taxon>
        <taxon>Thysanoptera</taxon>
        <taxon>Terebrantia</taxon>
        <taxon>Thripoidea</taxon>
        <taxon>Thripidae</taxon>
        <taxon>Frankliniella</taxon>
    </lineage>
</organism>
<dbReference type="GO" id="GO:0005886">
    <property type="term" value="C:plasma membrane"/>
    <property type="evidence" value="ECO:0007669"/>
    <property type="project" value="UniProtKB-SubCell"/>
</dbReference>
<evidence type="ECO:0000313" key="11">
    <source>
        <dbReference type="RefSeq" id="XP_052132799.1"/>
    </source>
</evidence>
<keyword evidence="2" id="KW-1003">Cell membrane</keyword>
<dbReference type="Gene3D" id="1.10.287.70">
    <property type="match status" value="1"/>
</dbReference>
<dbReference type="RefSeq" id="XP_052132799.1">
    <property type="nucleotide sequence ID" value="XM_052276839.1"/>
</dbReference>
<protein>
    <submittedName>
        <fullName evidence="11">Uncharacterized protein LOC127752160</fullName>
    </submittedName>
</protein>
<evidence type="ECO:0000256" key="6">
    <source>
        <dbReference type="ARBA" id="ARBA00023170"/>
    </source>
</evidence>
<reference evidence="11" key="1">
    <citation type="submission" date="2025-08" db="UniProtKB">
        <authorList>
            <consortium name="RefSeq"/>
        </authorList>
    </citation>
    <scope>IDENTIFICATION</scope>
    <source>
        <tissue evidence="11">Whole organism</tissue>
    </source>
</reference>
<dbReference type="PANTHER" id="PTHR42643">
    <property type="entry name" value="IONOTROPIC RECEPTOR 20A-RELATED"/>
    <property type="match status" value="1"/>
</dbReference>
<evidence type="ECO:0000256" key="4">
    <source>
        <dbReference type="ARBA" id="ARBA00022989"/>
    </source>
</evidence>
<accession>A0A9C6XCF7</accession>
<keyword evidence="7" id="KW-0325">Glycoprotein</keyword>
<name>A0A9C6XCF7_FRAOC</name>
<dbReference type="KEGG" id="foc:127752160"/>
<evidence type="ECO:0000256" key="5">
    <source>
        <dbReference type="ARBA" id="ARBA00023136"/>
    </source>
</evidence>